<gene>
    <name evidence="2" type="ORF">OUZ56_019140</name>
</gene>
<name>A0ABQ9ZAX4_9CRUS</name>
<proteinExistence type="predicted"/>
<protein>
    <submittedName>
        <fullName evidence="2">Uncharacterized protein</fullName>
    </submittedName>
</protein>
<evidence type="ECO:0000313" key="3">
    <source>
        <dbReference type="Proteomes" id="UP001234178"/>
    </source>
</evidence>
<evidence type="ECO:0000313" key="2">
    <source>
        <dbReference type="EMBL" id="KAK4009993.1"/>
    </source>
</evidence>
<sequence>MIAHLTSIPSPAYVVLRTVDTDVFIVALGNIHKIKSGVNVFIELGLASKNTIRFVDLTSPMFPPEKNGWKLDDERYSINWFEGDVTPPTLHSMASEAEKDTQDSENEADSDLESYSDEDTDSDDSSCNEN</sequence>
<dbReference type="EMBL" id="JAOYFB010000003">
    <property type="protein sequence ID" value="KAK4009993.1"/>
    <property type="molecule type" value="Genomic_DNA"/>
</dbReference>
<accession>A0ABQ9ZAX4</accession>
<feature type="region of interest" description="Disordered" evidence="1">
    <location>
        <begin position="84"/>
        <end position="130"/>
    </location>
</feature>
<reference evidence="2 3" key="1">
    <citation type="journal article" date="2023" name="Nucleic Acids Res.">
        <title>The hologenome of Daphnia magna reveals possible DNA methylation and microbiome-mediated evolution of the host genome.</title>
        <authorList>
            <person name="Chaturvedi A."/>
            <person name="Li X."/>
            <person name="Dhandapani V."/>
            <person name="Marshall H."/>
            <person name="Kissane S."/>
            <person name="Cuenca-Cambronero M."/>
            <person name="Asole G."/>
            <person name="Calvet F."/>
            <person name="Ruiz-Romero M."/>
            <person name="Marangio P."/>
            <person name="Guigo R."/>
            <person name="Rago D."/>
            <person name="Mirbahai L."/>
            <person name="Eastwood N."/>
            <person name="Colbourne J.K."/>
            <person name="Zhou J."/>
            <person name="Mallon E."/>
            <person name="Orsini L."/>
        </authorList>
    </citation>
    <scope>NUCLEOTIDE SEQUENCE [LARGE SCALE GENOMIC DNA]</scope>
    <source>
        <strain evidence="2">LRV0_1</strain>
    </source>
</reference>
<keyword evidence="3" id="KW-1185">Reference proteome</keyword>
<feature type="compositionally biased region" description="Acidic residues" evidence="1">
    <location>
        <begin position="103"/>
        <end position="130"/>
    </location>
</feature>
<evidence type="ECO:0000256" key="1">
    <source>
        <dbReference type="SAM" id="MobiDB-lite"/>
    </source>
</evidence>
<comment type="caution">
    <text evidence="2">The sequence shown here is derived from an EMBL/GenBank/DDBJ whole genome shotgun (WGS) entry which is preliminary data.</text>
</comment>
<dbReference type="Proteomes" id="UP001234178">
    <property type="component" value="Unassembled WGS sequence"/>
</dbReference>
<organism evidence="2 3">
    <name type="scientific">Daphnia magna</name>
    <dbReference type="NCBI Taxonomy" id="35525"/>
    <lineage>
        <taxon>Eukaryota</taxon>
        <taxon>Metazoa</taxon>
        <taxon>Ecdysozoa</taxon>
        <taxon>Arthropoda</taxon>
        <taxon>Crustacea</taxon>
        <taxon>Branchiopoda</taxon>
        <taxon>Diplostraca</taxon>
        <taxon>Cladocera</taxon>
        <taxon>Anomopoda</taxon>
        <taxon>Daphniidae</taxon>
        <taxon>Daphnia</taxon>
    </lineage>
</organism>